<accession>B7FS44</accession>
<dbReference type="SUPFAM" id="SSF52833">
    <property type="entry name" value="Thioredoxin-like"/>
    <property type="match status" value="1"/>
</dbReference>
<evidence type="ECO:0000313" key="2">
    <source>
        <dbReference type="Proteomes" id="UP000000759"/>
    </source>
</evidence>
<dbReference type="Gene3D" id="3.40.30.10">
    <property type="entry name" value="Glutaredoxin"/>
    <property type="match status" value="1"/>
</dbReference>
<dbReference type="OrthoDB" id="37297at2759"/>
<sequence>MTKQSWKIFWDLQCPFAKKNWERFPEIKKRFADQFDFSVYLTSLAFHPQAFPGQCAAKLIENFKGTDARFKFIDACYANQERYTNKALGDARMSEIDSVFCDIAKEAGILDEKFNEDFFLANVHDWTEVVKPAYEEHKIAMGYGVFGTPKHVIEDKLVLGTESSWGPDEWASIIDRLKSQ</sequence>
<dbReference type="AlphaFoldDB" id="B7FS44"/>
<dbReference type="KEGG" id="pti:PHATRDRAFT_43398"/>
<dbReference type="PANTHER" id="PTHR33875:SF2">
    <property type="entry name" value="ACR183CP"/>
    <property type="match status" value="1"/>
</dbReference>
<organism evidence="1 2">
    <name type="scientific">Phaeodactylum tricornutum (strain CCAP 1055/1)</name>
    <dbReference type="NCBI Taxonomy" id="556484"/>
    <lineage>
        <taxon>Eukaryota</taxon>
        <taxon>Sar</taxon>
        <taxon>Stramenopiles</taxon>
        <taxon>Ochrophyta</taxon>
        <taxon>Bacillariophyta</taxon>
        <taxon>Bacillariophyceae</taxon>
        <taxon>Bacillariophycidae</taxon>
        <taxon>Naviculales</taxon>
        <taxon>Phaeodactylaceae</taxon>
        <taxon>Phaeodactylum</taxon>
    </lineage>
</organism>
<gene>
    <name evidence="1" type="ORF">PHATRDRAFT_43398</name>
</gene>
<evidence type="ECO:0000313" key="1">
    <source>
        <dbReference type="EMBL" id="EEC50729.1"/>
    </source>
</evidence>
<dbReference type="GeneID" id="7197423"/>
<name>B7FS44_PHATC</name>
<dbReference type="PANTHER" id="PTHR33875">
    <property type="entry name" value="OS09G0542200 PROTEIN"/>
    <property type="match status" value="1"/>
</dbReference>
<reference evidence="2" key="2">
    <citation type="submission" date="2008-08" db="EMBL/GenBank/DDBJ databases">
        <authorList>
            <consortium name="Diatom Consortium"/>
            <person name="Grigoriev I."/>
            <person name="Grimwood J."/>
            <person name="Kuo A."/>
            <person name="Otillar R.P."/>
            <person name="Salamov A."/>
            <person name="Detter J.C."/>
            <person name="Lindquist E."/>
            <person name="Shapiro H."/>
            <person name="Lucas S."/>
            <person name="Glavina del Rio T."/>
            <person name="Pitluck S."/>
            <person name="Rokhsar D."/>
            <person name="Bowler C."/>
        </authorList>
    </citation>
    <scope>GENOME REANNOTATION</scope>
    <source>
        <strain evidence="2">CCAP 1055/1</strain>
    </source>
</reference>
<dbReference type="InterPro" id="IPR036249">
    <property type="entry name" value="Thioredoxin-like_sf"/>
</dbReference>
<protein>
    <recommendedName>
        <fullName evidence="3">DSBA-like thioredoxin domain-containing protein</fullName>
    </recommendedName>
</protein>
<keyword evidence="2" id="KW-1185">Reference proteome</keyword>
<proteinExistence type="predicted"/>
<dbReference type="PaxDb" id="2850-Phatr43398"/>
<dbReference type="RefSeq" id="XP_002177915.1">
    <property type="nucleotide sequence ID" value="XM_002177879.1"/>
</dbReference>
<dbReference type="Proteomes" id="UP000000759">
    <property type="component" value="Chromosome 2"/>
</dbReference>
<dbReference type="HOGENOM" id="CLU_074689_1_1_1"/>
<reference evidence="1 2" key="1">
    <citation type="journal article" date="2008" name="Nature">
        <title>The Phaeodactylum genome reveals the evolutionary history of diatom genomes.</title>
        <authorList>
            <person name="Bowler C."/>
            <person name="Allen A.E."/>
            <person name="Badger J.H."/>
            <person name="Grimwood J."/>
            <person name="Jabbari K."/>
            <person name="Kuo A."/>
            <person name="Maheswari U."/>
            <person name="Martens C."/>
            <person name="Maumus F."/>
            <person name="Otillar R.P."/>
            <person name="Rayko E."/>
            <person name="Salamov A."/>
            <person name="Vandepoele K."/>
            <person name="Beszteri B."/>
            <person name="Gruber A."/>
            <person name="Heijde M."/>
            <person name="Katinka M."/>
            <person name="Mock T."/>
            <person name="Valentin K."/>
            <person name="Verret F."/>
            <person name="Berges J.A."/>
            <person name="Brownlee C."/>
            <person name="Cadoret J.P."/>
            <person name="Chiovitti A."/>
            <person name="Choi C.J."/>
            <person name="Coesel S."/>
            <person name="De Martino A."/>
            <person name="Detter J.C."/>
            <person name="Durkin C."/>
            <person name="Falciatore A."/>
            <person name="Fournet J."/>
            <person name="Haruta M."/>
            <person name="Huysman M.J."/>
            <person name="Jenkins B.D."/>
            <person name="Jiroutova K."/>
            <person name="Jorgensen R.E."/>
            <person name="Joubert Y."/>
            <person name="Kaplan A."/>
            <person name="Kroger N."/>
            <person name="Kroth P.G."/>
            <person name="La Roche J."/>
            <person name="Lindquist E."/>
            <person name="Lommer M."/>
            <person name="Martin-Jezequel V."/>
            <person name="Lopez P.J."/>
            <person name="Lucas S."/>
            <person name="Mangogna M."/>
            <person name="McGinnis K."/>
            <person name="Medlin L.K."/>
            <person name="Montsant A."/>
            <person name="Oudot-Le Secq M.P."/>
            <person name="Napoli C."/>
            <person name="Obornik M."/>
            <person name="Parker M.S."/>
            <person name="Petit J.L."/>
            <person name="Porcel B.M."/>
            <person name="Poulsen N."/>
            <person name="Robison M."/>
            <person name="Rychlewski L."/>
            <person name="Rynearson T.A."/>
            <person name="Schmutz J."/>
            <person name="Shapiro H."/>
            <person name="Siaut M."/>
            <person name="Stanley M."/>
            <person name="Sussman M.R."/>
            <person name="Taylor A.R."/>
            <person name="Vardi A."/>
            <person name="von Dassow P."/>
            <person name="Vyverman W."/>
            <person name="Willis A."/>
            <person name="Wyrwicz L.S."/>
            <person name="Rokhsar D.S."/>
            <person name="Weissenbach J."/>
            <person name="Armbrust E.V."/>
            <person name="Green B.R."/>
            <person name="Van de Peer Y."/>
            <person name="Grigoriev I.V."/>
        </authorList>
    </citation>
    <scope>NUCLEOTIDE SEQUENCE [LARGE SCALE GENOMIC DNA]</scope>
    <source>
        <strain evidence="1 2">CCAP 1055/1</strain>
    </source>
</reference>
<dbReference type="EMBL" id="CM000606">
    <property type="protein sequence ID" value="EEC50729.1"/>
    <property type="molecule type" value="Genomic_DNA"/>
</dbReference>
<evidence type="ECO:0008006" key="3">
    <source>
        <dbReference type="Google" id="ProtNLM"/>
    </source>
</evidence>
<dbReference type="InParanoid" id="B7FS44"/>